<gene>
    <name evidence="1" type="ORF">C0030_003575</name>
</gene>
<dbReference type="EMBL" id="PKRU02000018">
    <property type="protein sequence ID" value="RPD37191.1"/>
    <property type="molecule type" value="Genomic_DNA"/>
</dbReference>
<sequence length="69" mass="7771">MPLIADEGPSRRSTVVFVWSNKGATKSEIALAVPEHTDELVQVDCRGCLPLWLPFLRTGWRIYAMPDKT</sequence>
<evidence type="ECO:0000313" key="2">
    <source>
        <dbReference type="Proteomes" id="UP000236895"/>
    </source>
</evidence>
<comment type="caution">
    <text evidence="1">The sequence shown here is derived from an EMBL/GenBank/DDBJ whole genome shotgun (WGS) entry which is preliminary data.</text>
</comment>
<dbReference type="Proteomes" id="UP000236895">
    <property type="component" value="Unassembled WGS sequence"/>
</dbReference>
<organism evidence="1 2">
    <name type="scientific">Candidatus Liberibacter solanacearum</name>
    <dbReference type="NCBI Taxonomy" id="556287"/>
    <lineage>
        <taxon>Bacteria</taxon>
        <taxon>Pseudomonadati</taxon>
        <taxon>Pseudomonadota</taxon>
        <taxon>Alphaproteobacteria</taxon>
        <taxon>Hyphomicrobiales</taxon>
        <taxon>Rhizobiaceae</taxon>
        <taxon>Liberibacter</taxon>
    </lineage>
</organism>
<name>A0A3R7QU62_9HYPH</name>
<proteinExistence type="predicted"/>
<reference evidence="1 2" key="1">
    <citation type="submission" date="2018-11" db="EMBL/GenBank/DDBJ databases">
        <title>Genome Analysis of Haplotype D of Candidatus Liberibacter Solanacearum.</title>
        <authorList>
            <person name="Katsir L."/>
            <person name="Ruan Z."/>
            <person name="Santos Garcia D."/>
            <person name="Piasezky A."/>
            <person name="Jiang J."/>
            <person name="Sela N."/>
            <person name="Freilich S."/>
            <person name="Bahar O."/>
        </authorList>
    </citation>
    <scope>NUCLEOTIDE SEQUENCE [LARGE SCALE GENOMIC DNA]</scope>
    <source>
        <strain evidence="2">haplotype D1</strain>
    </source>
</reference>
<evidence type="ECO:0000313" key="1">
    <source>
        <dbReference type="EMBL" id="RPD37191.1"/>
    </source>
</evidence>
<accession>A0A3R7QU62</accession>
<protein>
    <submittedName>
        <fullName evidence="1">Uncharacterized protein</fullName>
    </submittedName>
</protein>
<dbReference type="AlphaFoldDB" id="A0A3R7QU62"/>